<dbReference type="Gene3D" id="2.30.29.30">
    <property type="entry name" value="Pleckstrin-homology domain (PH domain)/Phosphotyrosine-binding domain (PTB)"/>
    <property type="match status" value="1"/>
</dbReference>
<gene>
    <name evidence="2" type="ORF">L9F63_026194</name>
</gene>
<dbReference type="GO" id="GO:0005856">
    <property type="term" value="C:cytoskeleton"/>
    <property type="evidence" value="ECO:0007669"/>
    <property type="project" value="TreeGrafter"/>
</dbReference>
<accession>A0AAD8AN27</accession>
<reference evidence="2" key="1">
    <citation type="journal article" date="2023" name="IScience">
        <title>Live-bearing cockroach genome reveals convergent evolutionary mechanisms linked to viviparity in insects and beyond.</title>
        <authorList>
            <person name="Fouks B."/>
            <person name="Harrison M.C."/>
            <person name="Mikhailova A.A."/>
            <person name="Marchal E."/>
            <person name="English S."/>
            <person name="Carruthers M."/>
            <person name="Jennings E.C."/>
            <person name="Chiamaka E.L."/>
            <person name="Frigard R.A."/>
            <person name="Pippel M."/>
            <person name="Attardo G.M."/>
            <person name="Benoit J.B."/>
            <person name="Bornberg-Bauer E."/>
            <person name="Tobe S.S."/>
        </authorList>
    </citation>
    <scope>NUCLEOTIDE SEQUENCE</scope>
    <source>
        <strain evidence="2">Stay&amp;Tobe</strain>
    </source>
</reference>
<evidence type="ECO:0000313" key="2">
    <source>
        <dbReference type="EMBL" id="KAJ9600668.1"/>
    </source>
</evidence>
<feature type="non-terminal residue" evidence="2">
    <location>
        <position position="108"/>
    </location>
</feature>
<dbReference type="Proteomes" id="UP001233999">
    <property type="component" value="Unassembled WGS sequence"/>
</dbReference>
<dbReference type="PANTHER" id="PTHR23280:SF4">
    <property type="entry name" value="BAND 4.1-LIKE PROTEIN 4A"/>
    <property type="match status" value="1"/>
</dbReference>
<feature type="non-terminal residue" evidence="2">
    <location>
        <position position="1"/>
    </location>
</feature>
<reference evidence="2" key="2">
    <citation type="submission" date="2023-05" db="EMBL/GenBank/DDBJ databases">
        <authorList>
            <person name="Fouks B."/>
        </authorList>
    </citation>
    <scope>NUCLEOTIDE SEQUENCE</scope>
    <source>
        <strain evidence="2">Stay&amp;Tobe</strain>
        <tissue evidence="2">Testes</tissue>
    </source>
</reference>
<dbReference type="InterPro" id="IPR018980">
    <property type="entry name" value="FERM_PH-like_C"/>
</dbReference>
<keyword evidence="3" id="KW-1185">Reference proteome</keyword>
<organism evidence="2 3">
    <name type="scientific">Diploptera punctata</name>
    <name type="common">Pacific beetle cockroach</name>
    <dbReference type="NCBI Taxonomy" id="6984"/>
    <lineage>
        <taxon>Eukaryota</taxon>
        <taxon>Metazoa</taxon>
        <taxon>Ecdysozoa</taxon>
        <taxon>Arthropoda</taxon>
        <taxon>Hexapoda</taxon>
        <taxon>Insecta</taxon>
        <taxon>Pterygota</taxon>
        <taxon>Neoptera</taxon>
        <taxon>Polyneoptera</taxon>
        <taxon>Dictyoptera</taxon>
        <taxon>Blattodea</taxon>
        <taxon>Blaberoidea</taxon>
        <taxon>Blaberidae</taxon>
        <taxon>Diplopterinae</taxon>
        <taxon>Diploptera</taxon>
    </lineage>
</organism>
<dbReference type="SUPFAM" id="SSF50729">
    <property type="entry name" value="PH domain-like"/>
    <property type="match status" value="1"/>
</dbReference>
<dbReference type="PANTHER" id="PTHR23280">
    <property type="entry name" value="4.1 G PROTEIN"/>
    <property type="match status" value="1"/>
</dbReference>
<comment type="caution">
    <text evidence="2">The sequence shown here is derived from an EMBL/GenBank/DDBJ whole genome shotgun (WGS) entry which is preliminary data.</text>
</comment>
<dbReference type="PROSITE" id="PS50057">
    <property type="entry name" value="FERM_3"/>
    <property type="match status" value="1"/>
</dbReference>
<protein>
    <recommendedName>
        <fullName evidence="1">FERM domain-containing protein</fullName>
    </recommendedName>
</protein>
<name>A0AAD8AN27_DIPPU</name>
<dbReference type="Pfam" id="PF09380">
    <property type="entry name" value="FERM_C"/>
    <property type="match status" value="1"/>
</dbReference>
<sequence>TSQRSFPSRTGLKDDHLKSTTIHSLHMKSSTVATELSYLEKVKWLEMYGVDLHPVLGEDNVEYFLGLTPSGIIVLRNKTKISEMPYLARITKIYFKGRYFMLRVCDKN</sequence>
<dbReference type="EMBL" id="JASPKZ010000155">
    <property type="protein sequence ID" value="KAJ9600668.1"/>
    <property type="molecule type" value="Genomic_DNA"/>
</dbReference>
<dbReference type="InterPro" id="IPR011993">
    <property type="entry name" value="PH-like_dom_sf"/>
</dbReference>
<evidence type="ECO:0000313" key="3">
    <source>
        <dbReference type="Proteomes" id="UP001233999"/>
    </source>
</evidence>
<dbReference type="GO" id="GO:0031032">
    <property type="term" value="P:actomyosin structure organization"/>
    <property type="evidence" value="ECO:0007669"/>
    <property type="project" value="TreeGrafter"/>
</dbReference>
<dbReference type="AlphaFoldDB" id="A0AAD8AN27"/>
<dbReference type="InterPro" id="IPR000299">
    <property type="entry name" value="FERM_domain"/>
</dbReference>
<evidence type="ECO:0000259" key="1">
    <source>
        <dbReference type="PROSITE" id="PS50057"/>
    </source>
</evidence>
<feature type="domain" description="FERM" evidence="1">
    <location>
        <begin position="1"/>
        <end position="108"/>
    </location>
</feature>
<proteinExistence type="predicted"/>